<keyword evidence="2" id="KW-1185">Reference proteome</keyword>
<dbReference type="Proteomes" id="UP001066276">
    <property type="component" value="Chromosome 8"/>
</dbReference>
<gene>
    <name evidence="1" type="ORF">NDU88_007280</name>
</gene>
<dbReference type="AlphaFoldDB" id="A0AAV7NVS7"/>
<sequence>MEVAHYVQERLRKSFDKDVCNMLRSECYRPSLFCKVADTPELDPSVATFLKKFTKDPKKGLDRAWRACKDKHLDISGPITKILELAVQVKESSMPLDPEAILEWAQRAICLLGNANCAMSTEQWKSFLMRMDPKLVELALTEPGTLANGLLFCDTFVKDLDKYVSTFSALDKA</sequence>
<accession>A0AAV7NVS7</accession>
<evidence type="ECO:0000313" key="2">
    <source>
        <dbReference type="Proteomes" id="UP001066276"/>
    </source>
</evidence>
<evidence type="ECO:0000313" key="1">
    <source>
        <dbReference type="EMBL" id="KAJ1119094.1"/>
    </source>
</evidence>
<proteinExistence type="predicted"/>
<comment type="caution">
    <text evidence="1">The sequence shown here is derived from an EMBL/GenBank/DDBJ whole genome shotgun (WGS) entry which is preliminary data.</text>
</comment>
<organism evidence="1 2">
    <name type="scientific">Pleurodeles waltl</name>
    <name type="common">Iberian ribbed newt</name>
    <dbReference type="NCBI Taxonomy" id="8319"/>
    <lineage>
        <taxon>Eukaryota</taxon>
        <taxon>Metazoa</taxon>
        <taxon>Chordata</taxon>
        <taxon>Craniata</taxon>
        <taxon>Vertebrata</taxon>
        <taxon>Euteleostomi</taxon>
        <taxon>Amphibia</taxon>
        <taxon>Batrachia</taxon>
        <taxon>Caudata</taxon>
        <taxon>Salamandroidea</taxon>
        <taxon>Salamandridae</taxon>
        <taxon>Pleurodelinae</taxon>
        <taxon>Pleurodeles</taxon>
    </lineage>
</organism>
<dbReference type="EMBL" id="JANPWB010000012">
    <property type="protein sequence ID" value="KAJ1119094.1"/>
    <property type="molecule type" value="Genomic_DNA"/>
</dbReference>
<name>A0AAV7NVS7_PLEWA</name>
<reference evidence="1" key="1">
    <citation type="journal article" date="2022" name="bioRxiv">
        <title>Sequencing and chromosome-scale assembly of the giantPleurodeles waltlgenome.</title>
        <authorList>
            <person name="Brown T."/>
            <person name="Elewa A."/>
            <person name="Iarovenko S."/>
            <person name="Subramanian E."/>
            <person name="Araus A.J."/>
            <person name="Petzold A."/>
            <person name="Susuki M."/>
            <person name="Suzuki K.-i.T."/>
            <person name="Hayashi T."/>
            <person name="Toyoda A."/>
            <person name="Oliveira C."/>
            <person name="Osipova E."/>
            <person name="Leigh N.D."/>
            <person name="Simon A."/>
            <person name="Yun M.H."/>
        </authorList>
    </citation>
    <scope>NUCLEOTIDE SEQUENCE</scope>
    <source>
        <strain evidence="1">20211129_DDA</strain>
        <tissue evidence="1">Liver</tissue>
    </source>
</reference>
<protein>
    <submittedName>
        <fullName evidence="1">Uncharacterized protein</fullName>
    </submittedName>
</protein>